<evidence type="ECO:0000259" key="2">
    <source>
        <dbReference type="PROSITE" id="PS51671"/>
    </source>
</evidence>
<dbReference type="InterPro" id="IPR045865">
    <property type="entry name" value="ACT-like_dom_sf"/>
</dbReference>
<feature type="domain" description="ACT" evidence="2">
    <location>
        <begin position="6"/>
        <end position="81"/>
    </location>
</feature>
<dbReference type="EMBL" id="JBDYKN010000008">
    <property type="protein sequence ID" value="MEP7729887.1"/>
    <property type="molecule type" value="Genomic_DNA"/>
</dbReference>
<dbReference type="PIRSF" id="PIRSF028103">
    <property type="entry name" value="GcvR"/>
    <property type="match status" value="1"/>
</dbReference>
<keyword evidence="4" id="KW-1185">Reference proteome</keyword>
<dbReference type="PANTHER" id="PTHR34875">
    <property type="entry name" value="UPF0237 PROTEIN MJ1558"/>
    <property type="match status" value="1"/>
</dbReference>
<keyword evidence="1" id="KW-0804">Transcription</keyword>
<dbReference type="InterPro" id="IPR050990">
    <property type="entry name" value="UPF0237/GcvR_regulator"/>
</dbReference>
<comment type="subcellular location">
    <subcellularLocation>
        <location evidence="1">Cytoplasm</location>
    </subcellularLocation>
</comment>
<dbReference type="InterPro" id="IPR016867">
    <property type="entry name" value="GcvR"/>
</dbReference>
<gene>
    <name evidence="3" type="ORF">ABKW32_10555</name>
</gene>
<dbReference type="Pfam" id="PF13740">
    <property type="entry name" value="ACT_6"/>
    <property type="match status" value="1"/>
</dbReference>
<keyword evidence="1" id="KW-0678">Repressor</keyword>
<sequence>MSQHLVLSFIGEDRPGLVERLSDTISRHHGNWLESRMAHLADKFAGILTLSVPLEHQEALTNALRNFEELGLHVTVEAANQSVLEGSTLSLSVVGNDRPGIVKEVSQVLHSLMVNVKELTTSCEPAPMSSDMLFKTEMVLSVPKNLSLPELEAALENISSDLIVELSVNQFA</sequence>
<evidence type="ECO:0000313" key="4">
    <source>
        <dbReference type="Proteomes" id="UP001471651"/>
    </source>
</evidence>
<dbReference type="SUPFAM" id="SSF55021">
    <property type="entry name" value="ACT-like"/>
    <property type="match status" value="2"/>
</dbReference>
<dbReference type="PROSITE" id="PS51671">
    <property type="entry name" value="ACT"/>
    <property type="match status" value="2"/>
</dbReference>
<dbReference type="CDD" id="cd04869">
    <property type="entry name" value="ACT_GcvR_2"/>
    <property type="match status" value="1"/>
</dbReference>
<evidence type="ECO:0000313" key="3">
    <source>
        <dbReference type="EMBL" id="MEP7729887.1"/>
    </source>
</evidence>
<protein>
    <recommendedName>
        <fullName evidence="1">Glycine cleavage system transcriptional repressor</fullName>
    </recommendedName>
</protein>
<proteinExistence type="predicted"/>
<reference evidence="3 4" key="1">
    <citation type="submission" date="2024-05" db="EMBL/GenBank/DDBJ databases">
        <authorList>
            <person name="Busch G.E."/>
            <person name="Sharma I."/>
        </authorList>
    </citation>
    <scope>NUCLEOTIDE SEQUENCE [LARGE SCALE GENOMIC DNA]</scope>
    <source>
        <strain evidence="3 4">23GB23</strain>
    </source>
</reference>
<name>A0ABV0L0C6_9GAMM</name>
<evidence type="ECO:0000256" key="1">
    <source>
        <dbReference type="PIRNR" id="PIRNR028103"/>
    </source>
</evidence>
<dbReference type="Gene3D" id="3.30.70.260">
    <property type="match status" value="2"/>
</dbReference>
<dbReference type="InterPro" id="IPR002912">
    <property type="entry name" value="ACT_dom"/>
</dbReference>
<comment type="caution">
    <text evidence="3">The sequence shown here is derived from an EMBL/GenBank/DDBJ whole genome shotgun (WGS) entry which is preliminary data.</text>
</comment>
<dbReference type="RefSeq" id="WP_339718804.1">
    <property type="nucleotide sequence ID" value="NZ_CAXBEN010000003.1"/>
</dbReference>
<dbReference type="Proteomes" id="UP001471651">
    <property type="component" value="Unassembled WGS sequence"/>
</dbReference>
<feature type="domain" description="ACT" evidence="2">
    <location>
        <begin position="90"/>
        <end position="169"/>
    </location>
</feature>
<dbReference type="PANTHER" id="PTHR34875:SF6">
    <property type="entry name" value="UPF0237 PROTEIN MJ1558"/>
    <property type="match status" value="1"/>
</dbReference>
<keyword evidence="1" id="KW-0963">Cytoplasm</keyword>
<organism evidence="3 4">
    <name type="scientific">Marinomonas primoryensis</name>
    <dbReference type="NCBI Taxonomy" id="178399"/>
    <lineage>
        <taxon>Bacteria</taxon>
        <taxon>Pseudomonadati</taxon>
        <taxon>Pseudomonadota</taxon>
        <taxon>Gammaproteobacteria</taxon>
        <taxon>Oceanospirillales</taxon>
        <taxon>Oceanospirillaceae</taxon>
        <taxon>Marinomonas</taxon>
    </lineage>
</organism>
<accession>A0ABV0L0C6</accession>